<organism evidence="3 4">
    <name type="scientific">Dunaliella salina</name>
    <name type="common">Green alga</name>
    <name type="synonym">Protococcus salinus</name>
    <dbReference type="NCBI Taxonomy" id="3046"/>
    <lineage>
        <taxon>Eukaryota</taxon>
        <taxon>Viridiplantae</taxon>
        <taxon>Chlorophyta</taxon>
        <taxon>core chlorophytes</taxon>
        <taxon>Chlorophyceae</taxon>
        <taxon>CS clade</taxon>
        <taxon>Chlamydomonadales</taxon>
        <taxon>Dunaliellaceae</taxon>
        <taxon>Dunaliella</taxon>
    </lineage>
</organism>
<comment type="caution">
    <text evidence="3">The sequence shown here is derived from an EMBL/GenBank/DDBJ whole genome shotgun (WGS) entry which is preliminary data.</text>
</comment>
<evidence type="ECO:0000313" key="4">
    <source>
        <dbReference type="Proteomes" id="UP000815325"/>
    </source>
</evidence>
<reference evidence="3" key="1">
    <citation type="submission" date="2017-08" db="EMBL/GenBank/DDBJ databases">
        <authorList>
            <person name="Polle J.E."/>
            <person name="Barry K."/>
            <person name="Cushman J."/>
            <person name="Schmutz J."/>
            <person name="Tran D."/>
            <person name="Hathwaick L.T."/>
            <person name="Yim W.C."/>
            <person name="Jenkins J."/>
            <person name="Mckie-Krisberg Z.M."/>
            <person name="Prochnik S."/>
            <person name="Lindquist E."/>
            <person name="Dockter R.B."/>
            <person name="Adam C."/>
            <person name="Molina H."/>
            <person name="Bunkerborg J."/>
            <person name="Jin E."/>
            <person name="Buchheim M."/>
            <person name="Magnuson J."/>
        </authorList>
    </citation>
    <scope>NUCLEOTIDE SEQUENCE</scope>
    <source>
        <strain evidence="3">CCAP 19/18</strain>
    </source>
</reference>
<proteinExistence type="predicted"/>
<feature type="compositionally biased region" description="Basic and acidic residues" evidence="1">
    <location>
        <begin position="84"/>
        <end position="101"/>
    </location>
</feature>
<dbReference type="Proteomes" id="UP000815325">
    <property type="component" value="Unassembled WGS sequence"/>
</dbReference>
<feature type="compositionally biased region" description="Acidic residues" evidence="1">
    <location>
        <begin position="45"/>
        <end position="83"/>
    </location>
</feature>
<keyword evidence="4" id="KW-1185">Reference proteome</keyword>
<dbReference type="PANTHER" id="PTHR13275:SF4">
    <property type="entry name" value="VACUOLAR PROTEIN SORTING-ASSOCIATED PROTEIN 72 HOMOLOG"/>
    <property type="match status" value="1"/>
</dbReference>
<dbReference type="InterPro" id="IPR046757">
    <property type="entry name" value="YL1_N"/>
</dbReference>
<dbReference type="PANTHER" id="PTHR13275">
    <property type="entry name" value="YL-1 PROTEIN TRANSCRIPTION FACTOR-LIKE 1"/>
    <property type="match status" value="1"/>
</dbReference>
<evidence type="ECO:0000259" key="2">
    <source>
        <dbReference type="Pfam" id="PF05764"/>
    </source>
</evidence>
<feature type="compositionally biased region" description="Basic and acidic residues" evidence="1">
    <location>
        <begin position="1"/>
        <end position="20"/>
    </location>
</feature>
<feature type="compositionally biased region" description="Pro residues" evidence="1">
    <location>
        <begin position="103"/>
        <end position="117"/>
    </location>
</feature>
<name>A0ABQ7GZM7_DUNSA</name>
<accession>A0ABQ7GZM7</accession>
<protein>
    <submittedName>
        <fullName evidence="3">YL1 nuclear protein-domain-containing protein</fullName>
    </submittedName>
</protein>
<dbReference type="EMBL" id="MU069524">
    <property type="protein sequence ID" value="KAF5840069.1"/>
    <property type="molecule type" value="Genomic_DNA"/>
</dbReference>
<sequence>MQRNKDKAGDVGLRREERSTRGKRMRAALEDESEGDQEFWNQEFWAEEAVDEDFKSEEEKEEEDVPDSDFDEPEEEDEDEEVEEKPMKDDAPKRKAPKAPEIKAPPRPRAPPKPKPTPAEREAQAEAKLAALEAVEAPTLRKWVPFLDADLNDCEAKADNNGKILNSLPLRPWRPLPCANRVHLNMKMQVVGKCQR</sequence>
<feature type="domain" description="Vps72/YL1 N-terminal" evidence="2">
    <location>
        <begin position="15"/>
        <end position="122"/>
    </location>
</feature>
<evidence type="ECO:0000256" key="1">
    <source>
        <dbReference type="SAM" id="MobiDB-lite"/>
    </source>
</evidence>
<dbReference type="Pfam" id="PF05764">
    <property type="entry name" value="YL1"/>
    <property type="match status" value="1"/>
</dbReference>
<gene>
    <name evidence="3" type="ORF">DUNSADRAFT_17804</name>
</gene>
<feature type="region of interest" description="Disordered" evidence="1">
    <location>
        <begin position="1"/>
        <end position="125"/>
    </location>
</feature>
<evidence type="ECO:0000313" key="3">
    <source>
        <dbReference type="EMBL" id="KAF5840069.1"/>
    </source>
</evidence>